<dbReference type="EMBL" id="JBANRG010000031">
    <property type="protein sequence ID" value="KAK7451305.1"/>
    <property type="molecule type" value="Genomic_DNA"/>
</dbReference>
<dbReference type="Proteomes" id="UP001498398">
    <property type="component" value="Unassembled WGS sequence"/>
</dbReference>
<evidence type="ECO:0000313" key="2">
    <source>
        <dbReference type="EMBL" id="KAK7451305.1"/>
    </source>
</evidence>
<evidence type="ECO:0000256" key="1">
    <source>
        <dbReference type="SAM" id="Phobius"/>
    </source>
</evidence>
<keyword evidence="1" id="KW-0472">Membrane</keyword>
<comment type="caution">
    <text evidence="2">The sequence shown here is derived from an EMBL/GenBank/DDBJ whole genome shotgun (WGS) entry which is preliminary data.</text>
</comment>
<proteinExistence type="predicted"/>
<evidence type="ECO:0000313" key="3">
    <source>
        <dbReference type="Proteomes" id="UP001498398"/>
    </source>
</evidence>
<name>A0ABR1J8D4_9AGAR</name>
<keyword evidence="1" id="KW-1133">Transmembrane helix</keyword>
<reference evidence="2 3" key="1">
    <citation type="submission" date="2024-01" db="EMBL/GenBank/DDBJ databases">
        <title>A draft genome for the cacao thread blight pathogen Marasmiellus scandens.</title>
        <authorList>
            <person name="Baruah I.K."/>
            <person name="Leung J."/>
            <person name="Bukari Y."/>
            <person name="Amoako-Attah I."/>
            <person name="Meinhardt L.W."/>
            <person name="Bailey B.A."/>
            <person name="Cohen S.P."/>
        </authorList>
    </citation>
    <scope>NUCLEOTIDE SEQUENCE [LARGE SCALE GENOMIC DNA]</scope>
    <source>
        <strain evidence="2 3">GH-19</strain>
    </source>
</reference>
<gene>
    <name evidence="2" type="ORF">VKT23_012647</name>
</gene>
<sequence>MAVENLDDRLGSILIGTWINVMLYMLEVVQACIYFTSSDIYQAEPLAIFRSTDTFEIIQQTNAFAN</sequence>
<feature type="transmembrane region" description="Helical" evidence="1">
    <location>
        <begin position="12"/>
        <end position="35"/>
    </location>
</feature>
<protein>
    <submittedName>
        <fullName evidence="2">Uncharacterized protein</fullName>
    </submittedName>
</protein>
<keyword evidence="1" id="KW-0812">Transmembrane</keyword>
<organism evidence="2 3">
    <name type="scientific">Marasmiellus scandens</name>
    <dbReference type="NCBI Taxonomy" id="2682957"/>
    <lineage>
        <taxon>Eukaryota</taxon>
        <taxon>Fungi</taxon>
        <taxon>Dikarya</taxon>
        <taxon>Basidiomycota</taxon>
        <taxon>Agaricomycotina</taxon>
        <taxon>Agaricomycetes</taxon>
        <taxon>Agaricomycetidae</taxon>
        <taxon>Agaricales</taxon>
        <taxon>Marasmiineae</taxon>
        <taxon>Omphalotaceae</taxon>
        <taxon>Marasmiellus</taxon>
    </lineage>
</organism>
<keyword evidence="3" id="KW-1185">Reference proteome</keyword>
<accession>A0ABR1J8D4</accession>